<dbReference type="PANTHER" id="PTHR11439">
    <property type="entry name" value="GAG-POL-RELATED RETROTRANSPOSON"/>
    <property type="match status" value="1"/>
</dbReference>
<dbReference type="AlphaFoldDB" id="A0A2N9J245"/>
<feature type="region of interest" description="Disordered" evidence="1">
    <location>
        <begin position="118"/>
        <end position="150"/>
    </location>
</feature>
<dbReference type="EMBL" id="OIVN01006321">
    <property type="protein sequence ID" value="SPD30529.1"/>
    <property type="molecule type" value="Genomic_DNA"/>
</dbReference>
<name>A0A2N9J245_FAGSY</name>
<protein>
    <recommendedName>
        <fullName evidence="3">Reverse transcriptase Ty1/copia-type domain-containing protein</fullName>
    </recommendedName>
</protein>
<proteinExistence type="predicted"/>
<evidence type="ECO:0000313" key="2">
    <source>
        <dbReference type="EMBL" id="SPD30529.1"/>
    </source>
</evidence>
<reference evidence="2" key="1">
    <citation type="submission" date="2018-02" db="EMBL/GenBank/DDBJ databases">
        <authorList>
            <person name="Cohen D.B."/>
            <person name="Kent A.D."/>
        </authorList>
    </citation>
    <scope>NUCLEOTIDE SEQUENCE</scope>
</reference>
<feature type="compositionally biased region" description="Polar residues" evidence="1">
    <location>
        <begin position="128"/>
        <end position="150"/>
    </location>
</feature>
<evidence type="ECO:0000256" key="1">
    <source>
        <dbReference type="SAM" id="MobiDB-lite"/>
    </source>
</evidence>
<gene>
    <name evidence="2" type="ORF">FSB_LOCUS58411</name>
</gene>
<evidence type="ECO:0008006" key="3">
    <source>
        <dbReference type="Google" id="ProtNLM"/>
    </source>
</evidence>
<organism evidence="2">
    <name type="scientific">Fagus sylvatica</name>
    <name type="common">Beechnut</name>
    <dbReference type="NCBI Taxonomy" id="28930"/>
    <lineage>
        <taxon>Eukaryota</taxon>
        <taxon>Viridiplantae</taxon>
        <taxon>Streptophyta</taxon>
        <taxon>Embryophyta</taxon>
        <taxon>Tracheophyta</taxon>
        <taxon>Spermatophyta</taxon>
        <taxon>Magnoliopsida</taxon>
        <taxon>eudicotyledons</taxon>
        <taxon>Gunneridae</taxon>
        <taxon>Pentapetalae</taxon>
        <taxon>rosids</taxon>
        <taxon>fabids</taxon>
        <taxon>Fagales</taxon>
        <taxon>Fagaceae</taxon>
        <taxon>Fagus</taxon>
    </lineage>
</organism>
<accession>A0A2N9J245</accession>
<dbReference type="PANTHER" id="PTHR11439:SF455">
    <property type="entry name" value="RLK (RECEPTOR-LIKE PROTEIN KINASE) 8, PUTATIVE-RELATED"/>
    <property type="match status" value="1"/>
</dbReference>
<sequence length="150" mass="16514">MLASKPAKSPSCSNIRLSHHEGDFLPDPHGYRSLVGALHYLTFTRPDISFSIHQVCQYMSAPTTVHLAAAKRILRYLQGTLNHGIAFTPSPLHLSTYIDADWAGDPNDKRSTSSYLVYIGSNPIPGQPKSNPQSLDHPQSQNTRPLPSPQ</sequence>